<organism evidence="2 3">
    <name type="scientific">Terrimicrobium sacchariphilum</name>
    <dbReference type="NCBI Taxonomy" id="690879"/>
    <lineage>
        <taxon>Bacteria</taxon>
        <taxon>Pseudomonadati</taxon>
        <taxon>Verrucomicrobiota</taxon>
        <taxon>Terrimicrobiia</taxon>
        <taxon>Terrimicrobiales</taxon>
        <taxon>Terrimicrobiaceae</taxon>
        <taxon>Terrimicrobium</taxon>
    </lineage>
</organism>
<dbReference type="SUPFAM" id="SSF56601">
    <property type="entry name" value="beta-lactamase/transpeptidase-like"/>
    <property type="match status" value="1"/>
</dbReference>
<dbReference type="PANTHER" id="PTHR46825:SF7">
    <property type="entry name" value="D-ALANYL-D-ALANINE CARBOXYPEPTIDASE"/>
    <property type="match status" value="1"/>
</dbReference>
<dbReference type="InterPro" id="IPR001466">
    <property type="entry name" value="Beta-lactam-related"/>
</dbReference>
<accession>A0A146G2T0</accession>
<dbReference type="InterPro" id="IPR050491">
    <property type="entry name" value="AmpC-like"/>
</dbReference>
<dbReference type="EMBL" id="BDCO01000002">
    <property type="protein sequence ID" value="GAT32159.1"/>
    <property type="molecule type" value="Genomic_DNA"/>
</dbReference>
<gene>
    <name evidence="2" type="ORF">TSACC_2556</name>
</gene>
<evidence type="ECO:0000313" key="3">
    <source>
        <dbReference type="Proteomes" id="UP000076023"/>
    </source>
</evidence>
<sequence>MDAGYMPTSAERRAIAGIVEGFMRQYDVKGLSLAIARHGKFVYREGFGLADVFVGKKVTPESLFRIASVSKPLTAVGILTLVDQGRLKLSDRVFGEGGVLGFDYGENYPERVKKITVDDLLTHSAGGWANDRYDPMYRDPTWSAAELITWTLKNQPLDHEPGTTYAYSNFGYCILGRIIEKVTGQPYADWMQQNMLAKCGITDMRIAAGTRSSGAGSEVVYYAKTGDPYAFNISRMDAHGGWIGTPSDLVRFAIRVDGFNTPSLLRPETIRLMTTPGMASPEYARGWMINAEQNWWHNGRLDGTTSILVRTSDNFCWAAFANTSGPDMGHALDQLMWKIKNVVSRWRR</sequence>
<reference evidence="3" key="1">
    <citation type="journal article" date="2017" name="Genome Announc.">
        <title>Draft Genome Sequence of Terrimicrobium sacchariphilum NM-5T, a Facultative Anaerobic Soil Bacterium of the Class Spartobacteria.</title>
        <authorList>
            <person name="Qiu Y.L."/>
            <person name="Tourlousse D.M."/>
            <person name="Matsuura N."/>
            <person name="Ohashi A."/>
            <person name="Sekiguchi Y."/>
        </authorList>
    </citation>
    <scope>NUCLEOTIDE SEQUENCE [LARGE SCALE GENOMIC DNA]</scope>
    <source>
        <strain evidence="3">NM-5</strain>
    </source>
</reference>
<feature type="domain" description="Beta-lactamase-related" evidence="1">
    <location>
        <begin position="16"/>
        <end position="331"/>
    </location>
</feature>
<dbReference type="Pfam" id="PF00144">
    <property type="entry name" value="Beta-lactamase"/>
    <property type="match status" value="1"/>
</dbReference>
<protein>
    <submittedName>
        <fullName evidence="2">CubicO group peptidase, beta-lactamase class C family</fullName>
    </submittedName>
</protein>
<evidence type="ECO:0000313" key="2">
    <source>
        <dbReference type="EMBL" id="GAT32159.1"/>
    </source>
</evidence>
<dbReference type="STRING" id="690879.TSACC_2556"/>
<dbReference type="PANTHER" id="PTHR46825">
    <property type="entry name" value="D-ALANYL-D-ALANINE-CARBOXYPEPTIDASE/ENDOPEPTIDASE AMPH"/>
    <property type="match status" value="1"/>
</dbReference>
<dbReference type="Gene3D" id="3.40.710.10">
    <property type="entry name" value="DD-peptidase/beta-lactamase superfamily"/>
    <property type="match status" value="1"/>
</dbReference>
<dbReference type="FunCoup" id="A0A146G2T0">
    <property type="interactions" value="107"/>
</dbReference>
<dbReference type="InterPro" id="IPR012338">
    <property type="entry name" value="Beta-lactam/transpept-like"/>
</dbReference>
<keyword evidence="3" id="KW-1185">Reference proteome</keyword>
<evidence type="ECO:0000259" key="1">
    <source>
        <dbReference type="Pfam" id="PF00144"/>
    </source>
</evidence>
<dbReference type="AlphaFoldDB" id="A0A146G2T0"/>
<comment type="caution">
    <text evidence="2">The sequence shown here is derived from an EMBL/GenBank/DDBJ whole genome shotgun (WGS) entry which is preliminary data.</text>
</comment>
<name>A0A146G2T0_TERSA</name>
<dbReference type="InParanoid" id="A0A146G2T0"/>
<proteinExistence type="predicted"/>
<dbReference type="Proteomes" id="UP000076023">
    <property type="component" value="Unassembled WGS sequence"/>
</dbReference>